<keyword evidence="4" id="KW-1185">Reference proteome</keyword>
<organism evidence="3 4">
    <name type="scientific">Novosphingobium marinum</name>
    <dbReference type="NCBI Taxonomy" id="1514948"/>
    <lineage>
        <taxon>Bacteria</taxon>
        <taxon>Pseudomonadati</taxon>
        <taxon>Pseudomonadota</taxon>
        <taxon>Alphaproteobacteria</taxon>
        <taxon>Sphingomonadales</taxon>
        <taxon>Sphingomonadaceae</taxon>
        <taxon>Novosphingobium</taxon>
    </lineage>
</organism>
<comment type="similarity">
    <text evidence="1">Belongs to the UPF0174 family.</text>
</comment>
<dbReference type="Proteomes" id="UP000522081">
    <property type="component" value="Unassembled WGS sequence"/>
</dbReference>
<protein>
    <submittedName>
        <fullName evidence="3">Cytochrome b pre-mRNA-processing protein 3</fullName>
    </submittedName>
</protein>
<dbReference type="AlphaFoldDB" id="A0A7Y9XYE5"/>
<sequence>MTDVRPLWHRIVEIAREKEWYRECGIADTINGRFDAITLVLAIFLLRMESEQALVEPSVRLTELFVDDMEGQLRQSGVGDLSVGKQVGKLMSVLGGRLGALRDAVPKGGDAVAAAIERNIALNEGTDPHPAARRTLELASQLDKTPAEDILAARIGR</sequence>
<name>A0A7Y9XYE5_9SPHN</name>
<evidence type="ECO:0000313" key="3">
    <source>
        <dbReference type="EMBL" id="NYH96914.1"/>
    </source>
</evidence>
<evidence type="ECO:0000259" key="2">
    <source>
        <dbReference type="Pfam" id="PF03981"/>
    </source>
</evidence>
<evidence type="ECO:0000313" key="4">
    <source>
        <dbReference type="Proteomes" id="UP000522081"/>
    </source>
</evidence>
<comment type="caution">
    <text evidence="3">The sequence shown here is derived from an EMBL/GenBank/DDBJ whole genome shotgun (WGS) entry which is preliminary data.</text>
</comment>
<accession>A0A7Y9XYE5</accession>
<feature type="domain" description="Ubiquinol-cytochrome c chaperone" evidence="2">
    <location>
        <begin position="22"/>
        <end position="153"/>
    </location>
</feature>
<evidence type="ECO:0000256" key="1">
    <source>
        <dbReference type="ARBA" id="ARBA00006436"/>
    </source>
</evidence>
<dbReference type="InterPro" id="IPR021150">
    <property type="entry name" value="Ubiq_cyt_c_chap"/>
</dbReference>
<dbReference type="Pfam" id="PF03981">
    <property type="entry name" value="Ubiq_cyt_C_chap"/>
    <property type="match status" value="1"/>
</dbReference>
<dbReference type="EMBL" id="JACBZF010000009">
    <property type="protein sequence ID" value="NYH96914.1"/>
    <property type="molecule type" value="Genomic_DNA"/>
</dbReference>
<gene>
    <name evidence="3" type="ORF">FHS75_003267</name>
</gene>
<proteinExistence type="inferred from homology"/>
<reference evidence="3 4" key="1">
    <citation type="submission" date="2020-07" db="EMBL/GenBank/DDBJ databases">
        <title>Genomic Encyclopedia of Type Strains, Phase IV (KMG-IV): sequencing the most valuable type-strain genomes for metagenomic binning, comparative biology and taxonomic classification.</title>
        <authorList>
            <person name="Goeker M."/>
        </authorList>
    </citation>
    <scope>NUCLEOTIDE SEQUENCE [LARGE SCALE GENOMIC DNA]</scope>
    <source>
        <strain evidence="3 4">DSM 29043</strain>
    </source>
</reference>
<dbReference type="RefSeq" id="WP_229735704.1">
    <property type="nucleotide sequence ID" value="NZ_BMGF01000011.1"/>
</dbReference>